<dbReference type="HOGENOM" id="CLU_1895352_0_0_6"/>
<evidence type="ECO:0000313" key="3">
    <source>
        <dbReference type="Proteomes" id="UP000028012"/>
    </source>
</evidence>
<gene>
    <name evidence="2" type="ORF">GW15_0208240</name>
</gene>
<organism evidence="2 3">
    <name type="scientific">Xanthomonas axonopodis pv. vasculorum</name>
    <dbReference type="NCBI Taxonomy" id="325777"/>
    <lineage>
        <taxon>Bacteria</taxon>
        <taxon>Pseudomonadati</taxon>
        <taxon>Pseudomonadota</taxon>
        <taxon>Gammaproteobacteria</taxon>
        <taxon>Lysobacterales</taxon>
        <taxon>Lysobacteraceae</taxon>
        <taxon>Xanthomonas</taxon>
    </lineage>
</organism>
<name>A0A098PZ75_9XANT</name>
<proteinExistence type="predicted"/>
<dbReference type="Proteomes" id="UP000028012">
    <property type="component" value="Unassembled WGS sequence"/>
</dbReference>
<dbReference type="EMBL" id="JPHD02000063">
    <property type="protein sequence ID" value="KGE52459.1"/>
    <property type="molecule type" value="Genomic_DNA"/>
</dbReference>
<dbReference type="AlphaFoldDB" id="A0A098PZ75"/>
<sequence>MCLGSRWAERNRVRFFGIGRADLRQRLDALEKALAEQQQRTHFLEGQRIRTVRQLAAMQSLVESLIRTHPRPDMLLRWWNHEVPKLIDEVSEVPPDLPAEHQVEALAWQAMVKRYTCLIEAAADFYAQRQEDDD</sequence>
<evidence type="ECO:0000313" key="2">
    <source>
        <dbReference type="EMBL" id="KGE52459.1"/>
    </source>
</evidence>
<comment type="caution">
    <text evidence="2">The sequence shown here is derived from an EMBL/GenBank/DDBJ whole genome shotgun (WGS) entry which is preliminary data.</text>
</comment>
<reference evidence="2 3" key="1">
    <citation type="submission" date="2014-09" db="EMBL/GenBank/DDBJ databases">
        <title>A draft genome sequence for Xanthomonas axonopodis pv. vasculorum NCPPB 900.</title>
        <authorList>
            <person name="Harrison J."/>
            <person name="Studholme D.J."/>
        </authorList>
    </citation>
    <scope>NUCLEOTIDE SEQUENCE [LARGE SCALE GENOMIC DNA]</scope>
    <source>
        <strain evidence="2 3">NCPPB 900</strain>
    </source>
</reference>
<evidence type="ECO:0000256" key="1">
    <source>
        <dbReference type="SAM" id="Coils"/>
    </source>
</evidence>
<feature type="coiled-coil region" evidence="1">
    <location>
        <begin position="20"/>
        <end position="47"/>
    </location>
</feature>
<protein>
    <submittedName>
        <fullName evidence="2">Uncharacterized protein</fullName>
    </submittedName>
</protein>
<accession>A0A098PZ75</accession>
<keyword evidence="1" id="KW-0175">Coiled coil</keyword>